<organism evidence="2 3">
    <name type="scientific">Pocillopora meandrina</name>
    <dbReference type="NCBI Taxonomy" id="46732"/>
    <lineage>
        <taxon>Eukaryota</taxon>
        <taxon>Metazoa</taxon>
        <taxon>Cnidaria</taxon>
        <taxon>Anthozoa</taxon>
        <taxon>Hexacorallia</taxon>
        <taxon>Scleractinia</taxon>
        <taxon>Astrocoeniina</taxon>
        <taxon>Pocilloporidae</taxon>
        <taxon>Pocillopora</taxon>
    </lineage>
</organism>
<name>A0AAU9XUC6_9CNID</name>
<proteinExistence type="predicted"/>
<keyword evidence="3" id="KW-1185">Reference proteome</keyword>
<accession>A0AAU9XUC6</accession>
<dbReference type="Proteomes" id="UP001159428">
    <property type="component" value="Unassembled WGS sequence"/>
</dbReference>
<evidence type="ECO:0000313" key="2">
    <source>
        <dbReference type="EMBL" id="CAH3159126.1"/>
    </source>
</evidence>
<gene>
    <name evidence="2" type="ORF">PMEA_00031823</name>
</gene>
<dbReference type="AlphaFoldDB" id="A0AAU9XUC6"/>
<feature type="compositionally biased region" description="Low complexity" evidence="1">
    <location>
        <begin position="20"/>
        <end position="45"/>
    </location>
</feature>
<dbReference type="EMBL" id="CALNXJ010000070">
    <property type="protein sequence ID" value="CAH3159126.1"/>
    <property type="molecule type" value="Genomic_DNA"/>
</dbReference>
<sequence>MAEQVPQAVAGRAIAQVVQNPQPAQGQPAVAQQAQDQPMAQQAQNQEEEGDLARVLERLKKLEDSQKKSVESVLEDLQHLIRSPLFQKDQAIDYLVNLKIVAKETKQAKAGFYSAVLTAMQNKMWASNMQFKRYLEALLGDKEDEAVLKRIAALDKALRVPGVGANRFMPRGRGRDRSQREAAVDNFYVLKEFQLQTTAIKPRNETLWVDMTWVPVQGGAAVCWESVILSGKVPDLGTLHLRDPDSFVAGGLHRNSAAWELVLEGHPLRNCILDWIRNKVDILSFSRPFAGVFKRAKYSSTVPPKKIFPNHVNCKNFYGIYIQGDSESCFNRRC</sequence>
<comment type="caution">
    <text evidence="2">The sequence shown here is derived from an EMBL/GenBank/DDBJ whole genome shotgun (WGS) entry which is preliminary data.</text>
</comment>
<feature type="region of interest" description="Disordered" evidence="1">
    <location>
        <begin position="20"/>
        <end position="50"/>
    </location>
</feature>
<protein>
    <submittedName>
        <fullName evidence="2">Uncharacterized protein</fullName>
    </submittedName>
</protein>
<evidence type="ECO:0000313" key="3">
    <source>
        <dbReference type="Proteomes" id="UP001159428"/>
    </source>
</evidence>
<reference evidence="2 3" key="1">
    <citation type="submission" date="2022-05" db="EMBL/GenBank/DDBJ databases">
        <authorList>
            <consortium name="Genoscope - CEA"/>
            <person name="William W."/>
        </authorList>
    </citation>
    <scope>NUCLEOTIDE SEQUENCE [LARGE SCALE GENOMIC DNA]</scope>
</reference>
<evidence type="ECO:0000256" key="1">
    <source>
        <dbReference type="SAM" id="MobiDB-lite"/>
    </source>
</evidence>